<sequence>MSLLFNNSFILFLTFFISIAFVLKSWLFKSSKKLPPSPPRLPIIGNLHQMGSFPQRSLRALSEKYGPVMLLHMGSKRVLVFTSADAQREVMKTHDLAFADRPKSNAAGRILYQYKDMAFSPYGETWRQGRSICVLHLLSKLRKLLSDVPHISSAFNVADYIPWLSWVNYLNGFEAKLTQIAKDADEYMEDVIEETKRKQENGELCQQNFASIILELQKNDATGFTMERDSVKGLILVRI</sequence>
<name>A0ACC0BBP7_CATRO</name>
<comment type="caution">
    <text evidence="1">The sequence shown here is derived from an EMBL/GenBank/DDBJ whole genome shotgun (WGS) entry which is preliminary data.</text>
</comment>
<dbReference type="EMBL" id="CM044703">
    <property type="protein sequence ID" value="KAI5670085.1"/>
    <property type="molecule type" value="Genomic_DNA"/>
</dbReference>
<evidence type="ECO:0000313" key="1">
    <source>
        <dbReference type="EMBL" id="KAI5670085.1"/>
    </source>
</evidence>
<gene>
    <name evidence="1" type="ORF">M9H77_10449</name>
</gene>
<reference evidence="2" key="1">
    <citation type="journal article" date="2023" name="Nat. Plants">
        <title>Single-cell RNA sequencing provides a high-resolution roadmap for understanding the multicellular compartmentation of specialized metabolism.</title>
        <authorList>
            <person name="Sun S."/>
            <person name="Shen X."/>
            <person name="Li Y."/>
            <person name="Li Y."/>
            <person name="Wang S."/>
            <person name="Li R."/>
            <person name="Zhang H."/>
            <person name="Shen G."/>
            <person name="Guo B."/>
            <person name="Wei J."/>
            <person name="Xu J."/>
            <person name="St-Pierre B."/>
            <person name="Chen S."/>
            <person name="Sun C."/>
        </authorList>
    </citation>
    <scope>NUCLEOTIDE SEQUENCE [LARGE SCALE GENOMIC DNA]</scope>
</reference>
<protein>
    <submittedName>
        <fullName evidence="1">Uncharacterized protein</fullName>
    </submittedName>
</protein>
<proteinExistence type="predicted"/>
<dbReference type="Proteomes" id="UP001060085">
    <property type="component" value="Linkage Group LG03"/>
</dbReference>
<keyword evidence="2" id="KW-1185">Reference proteome</keyword>
<accession>A0ACC0BBP7</accession>
<organism evidence="1 2">
    <name type="scientific">Catharanthus roseus</name>
    <name type="common">Madagascar periwinkle</name>
    <name type="synonym">Vinca rosea</name>
    <dbReference type="NCBI Taxonomy" id="4058"/>
    <lineage>
        <taxon>Eukaryota</taxon>
        <taxon>Viridiplantae</taxon>
        <taxon>Streptophyta</taxon>
        <taxon>Embryophyta</taxon>
        <taxon>Tracheophyta</taxon>
        <taxon>Spermatophyta</taxon>
        <taxon>Magnoliopsida</taxon>
        <taxon>eudicotyledons</taxon>
        <taxon>Gunneridae</taxon>
        <taxon>Pentapetalae</taxon>
        <taxon>asterids</taxon>
        <taxon>lamiids</taxon>
        <taxon>Gentianales</taxon>
        <taxon>Apocynaceae</taxon>
        <taxon>Rauvolfioideae</taxon>
        <taxon>Vinceae</taxon>
        <taxon>Catharanthinae</taxon>
        <taxon>Catharanthus</taxon>
    </lineage>
</organism>
<evidence type="ECO:0000313" key="2">
    <source>
        <dbReference type="Proteomes" id="UP001060085"/>
    </source>
</evidence>